<evidence type="ECO:0000256" key="2">
    <source>
        <dbReference type="ARBA" id="ARBA00023315"/>
    </source>
</evidence>
<comment type="caution">
    <text evidence="4">The sequence shown here is derived from an EMBL/GenBank/DDBJ whole genome shotgun (WGS) entry which is preliminary data.</text>
</comment>
<dbReference type="InterPro" id="IPR016181">
    <property type="entry name" value="Acyl_CoA_acyltransferase"/>
</dbReference>
<accession>A0A5N1IMD9</accession>
<dbReference type="InterPro" id="IPR000182">
    <property type="entry name" value="GNAT_dom"/>
</dbReference>
<dbReference type="Proteomes" id="UP000326570">
    <property type="component" value="Unassembled WGS sequence"/>
</dbReference>
<dbReference type="CDD" id="cd04301">
    <property type="entry name" value="NAT_SF"/>
    <property type="match status" value="1"/>
</dbReference>
<proteinExistence type="predicted"/>
<evidence type="ECO:0000313" key="4">
    <source>
        <dbReference type="EMBL" id="KAA9331242.1"/>
    </source>
</evidence>
<evidence type="ECO:0000256" key="1">
    <source>
        <dbReference type="ARBA" id="ARBA00022679"/>
    </source>
</evidence>
<dbReference type="RefSeq" id="WP_150904765.1">
    <property type="nucleotide sequence ID" value="NZ_VTWT01000008.1"/>
</dbReference>
<keyword evidence="2" id="KW-0012">Acyltransferase</keyword>
<dbReference type="GO" id="GO:0016747">
    <property type="term" value="F:acyltransferase activity, transferring groups other than amino-acyl groups"/>
    <property type="evidence" value="ECO:0007669"/>
    <property type="project" value="InterPro"/>
</dbReference>
<reference evidence="4 5" key="1">
    <citation type="submission" date="2019-09" db="EMBL/GenBank/DDBJ databases">
        <title>Genome sequence of Adhaeribacter sp. M2.</title>
        <authorList>
            <person name="Srinivasan S."/>
        </authorList>
    </citation>
    <scope>NUCLEOTIDE SEQUENCE [LARGE SCALE GENOMIC DNA]</scope>
    <source>
        <strain evidence="4 5">M2</strain>
    </source>
</reference>
<evidence type="ECO:0000313" key="5">
    <source>
        <dbReference type="Proteomes" id="UP000326570"/>
    </source>
</evidence>
<keyword evidence="1 4" id="KW-0808">Transferase</keyword>
<sequence>MVNLRIATKNDAEVLLSLSRKTFTQAFAAQNTEADMKAYLAENFTLARIREELKVPGVTFLLAYVNEQPAGYAKLSNNQNPTLPNLKQAELERIYVLQKFQGHQAGKSLLELCLALAKQSGAEVLWLGVWEHNQKAIDFYRKFGFQQFGQHVFMLGSDAQNDLLLRLDLA</sequence>
<dbReference type="Pfam" id="PF00583">
    <property type="entry name" value="Acetyltransf_1"/>
    <property type="match status" value="1"/>
</dbReference>
<organism evidence="4 5">
    <name type="scientific">Adhaeribacter soli</name>
    <dbReference type="NCBI Taxonomy" id="2607655"/>
    <lineage>
        <taxon>Bacteria</taxon>
        <taxon>Pseudomonadati</taxon>
        <taxon>Bacteroidota</taxon>
        <taxon>Cytophagia</taxon>
        <taxon>Cytophagales</taxon>
        <taxon>Hymenobacteraceae</taxon>
        <taxon>Adhaeribacter</taxon>
    </lineage>
</organism>
<feature type="domain" description="N-acetyltransferase" evidence="3">
    <location>
        <begin position="2"/>
        <end position="170"/>
    </location>
</feature>
<dbReference type="InterPro" id="IPR050832">
    <property type="entry name" value="Bact_Acetyltransf"/>
</dbReference>
<keyword evidence="5" id="KW-1185">Reference proteome</keyword>
<evidence type="ECO:0000259" key="3">
    <source>
        <dbReference type="PROSITE" id="PS51186"/>
    </source>
</evidence>
<dbReference type="EMBL" id="VTWT01000008">
    <property type="protein sequence ID" value="KAA9331242.1"/>
    <property type="molecule type" value="Genomic_DNA"/>
</dbReference>
<dbReference type="PANTHER" id="PTHR43877:SF2">
    <property type="entry name" value="AMINOALKYLPHOSPHONATE N-ACETYLTRANSFERASE-RELATED"/>
    <property type="match status" value="1"/>
</dbReference>
<gene>
    <name evidence="4" type="ORF">F0P94_15260</name>
</gene>
<dbReference type="PROSITE" id="PS51186">
    <property type="entry name" value="GNAT"/>
    <property type="match status" value="1"/>
</dbReference>
<dbReference type="Gene3D" id="3.40.630.30">
    <property type="match status" value="1"/>
</dbReference>
<name>A0A5N1IMD9_9BACT</name>
<dbReference type="SUPFAM" id="SSF55729">
    <property type="entry name" value="Acyl-CoA N-acyltransferases (Nat)"/>
    <property type="match status" value="1"/>
</dbReference>
<dbReference type="PANTHER" id="PTHR43877">
    <property type="entry name" value="AMINOALKYLPHOSPHONATE N-ACETYLTRANSFERASE-RELATED-RELATED"/>
    <property type="match status" value="1"/>
</dbReference>
<protein>
    <submittedName>
        <fullName evidence="4">GNAT family N-acetyltransferase</fullName>
    </submittedName>
</protein>
<dbReference type="AlphaFoldDB" id="A0A5N1IMD9"/>